<dbReference type="WBParaSite" id="PSAMB.scaffold9734size4675.g32703.t1">
    <property type="protein sequence ID" value="PSAMB.scaffold9734size4675.g32703.t1"/>
    <property type="gene ID" value="PSAMB.scaffold9734size4675.g32703"/>
</dbReference>
<evidence type="ECO:0000256" key="3">
    <source>
        <dbReference type="ARBA" id="ARBA00007261"/>
    </source>
</evidence>
<dbReference type="PANTHER" id="PTHR11851:SF49">
    <property type="entry name" value="MITOCHONDRIAL-PROCESSING PEPTIDASE SUBUNIT ALPHA"/>
    <property type="match status" value="1"/>
</dbReference>
<evidence type="ECO:0000256" key="2">
    <source>
        <dbReference type="ARBA" id="ARBA00004305"/>
    </source>
</evidence>
<feature type="domain" description="Peptidase M16 N-terminal" evidence="9">
    <location>
        <begin position="92"/>
        <end position="240"/>
    </location>
</feature>
<keyword evidence="5" id="KW-0809">Transit peptide</keyword>
<evidence type="ECO:0000256" key="8">
    <source>
        <dbReference type="ARBA" id="ARBA00032315"/>
    </source>
</evidence>
<dbReference type="FunFam" id="3.30.830.10:FF:000014">
    <property type="entry name" value="Mitochondrial-processing peptidase alpha subunit, mitochondrial"/>
    <property type="match status" value="1"/>
</dbReference>
<evidence type="ECO:0000256" key="1">
    <source>
        <dbReference type="ARBA" id="ARBA00002123"/>
    </source>
</evidence>
<reference evidence="12" key="1">
    <citation type="submission" date="2022-11" db="UniProtKB">
        <authorList>
            <consortium name="WormBaseParasite"/>
        </authorList>
    </citation>
    <scope>IDENTIFICATION</scope>
</reference>
<evidence type="ECO:0000256" key="6">
    <source>
        <dbReference type="ARBA" id="ARBA00023128"/>
    </source>
</evidence>
<evidence type="ECO:0000256" key="4">
    <source>
        <dbReference type="ARBA" id="ARBA00016741"/>
    </source>
</evidence>
<evidence type="ECO:0000259" key="9">
    <source>
        <dbReference type="Pfam" id="PF00675"/>
    </source>
</evidence>
<dbReference type="InterPro" id="IPR011249">
    <property type="entry name" value="Metalloenz_LuxS/M16"/>
</dbReference>
<keyword evidence="11" id="KW-1185">Reference proteome</keyword>
<feature type="domain" description="Peptidase M16 C-terminal" evidence="10">
    <location>
        <begin position="245"/>
        <end position="318"/>
    </location>
</feature>
<dbReference type="Proteomes" id="UP000887566">
    <property type="component" value="Unplaced"/>
</dbReference>
<organism evidence="11 12">
    <name type="scientific">Plectus sambesii</name>
    <dbReference type="NCBI Taxonomy" id="2011161"/>
    <lineage>
        <taxon>Eukaryota</taxon>
        <taxon>Metazoa</taxon>
        <taxon>Ecdysozoa</taxon>
        <taxon>Nematoda</taxon>
        <taxon>Chromadorea</taxon>
        <taxon>Plectida</taxon>
        <taxon>Plectina</taxon>
        <taxon>Plectoidea</taxon>
        <taxon>Plectidae</taxon>
        <taxon>Plectus</taxon>
    </lineage>
</organism>
<accession>A0A914XND3</accession>
<dbReference type="GO" id="GO:0004222">
    <property type="term" value="F:metalloendopeptidase activity"/>
    <property type="evidence" value="ECO:0007669"/>
    <property type="project" value="InterPro"/>
</dbReference>
<protein>
    <recommendedName>
        <fullName evidence="4">Mitochondrial-processing peptidase subunit alpha</fullName>
    </recommendedName>
    <alternativeName>
        <fullName evidence="7">Alpha-MPP</fullName>
    </alternativeName>
    <alternativeName>
        <fullName evidence="8">Inactive zinc metalloprotease alpha</fullName>
    </alternativeName>
</protein>
<dbReference type="InterPro" id="IPR011765">
    <property type="entry name" value="Pept_M16_N"/>
</dbReference>
<dbReference type="Pfam" id="PF05193">
    <property type="entry name" value="Peptidase_M16_C"/>
    <property type="match status" value="1"/>
</dbReference>
<dbReference type="PROSITE" id="PS00143">
    <property type="entry name" value="INSULINASE"/>
    <property type="match status" value="1"/>
</dbReference>
<dbReference type="InterPro" id="IPR007863">
    <property type="entry name" value="Peptidase_M16_C"/>
</dbReference>
<comment type="subcellular location">
    <subcellularLocation>
        <location evidence="2">Mitochondrion matrix</location>
    </subcellularLocation>
</comment>
<evidence type="ECO:0000256" key="5">
    <source>
        <dbReference type="ARBA" id="ARBA00022946"/>
    </source>
</evidence>
<dbReference type="AlphaFoldDB" id="A0A914XND3"/>
<evidence type="ECO:0000259" key="10">
    <source>
        <dbReference type="Pfam" id="PF05193"/>
    </source>
</evidence>
<dbReference type="InterPro" id="IPR050361">
    <property type="entry name" value="MPP/UQCRC_Complex"/>
</dbReference>
<evidence type="ECO:0000313" key="12">
    <source>
        <dbReference type="WBParaSite" id="PSAMB.scaffold9734size4675.g32703.t1"/>
    </source>
</evidence>
<dbReference type="PANTHER" id="PTHR11851">
    <property type="entry name" value="METALLOPROTEASE"/>
    <property type="match status" value="1"/>
</dbReference>
<sequence>MIQGLSSMRLTASRCARWRCNQFRGASSSKTPPAPAATYATATQRKATQETAIHKIPLSQELPGLPKAVYTRAPDTDPFATQITTLDNGLRIATEAHFGEYCTIGVAIDAGSRYEIAYPSGISHFLEKLAFNSTLNRSRDETFGMIERHGGLIDCQSTKDTFVYASSCHINGLDDVLGVIADAVLRPQITDEELETARTIVQFDVEDMNRRPDCEPLITDWIHAAAYKGNTLGLPKYCPEENLNKITRQIIFSFMKAHFTPKRIVVSGVGVSHDKMVEAAKKHFDISTTTWAKDNSVVLPKVPSVDTSIAQYTGGEVRV</sequence>
<dbReference type="GO" id="GO:0005759">
    <property type="term" value="C:mitochondrial matrix"/>
    <property type="evidence" value="ECO:0007669"/>
    <property type="project" value="UniProtKB-SubCell"/>
</dbReference>
<dbReference type="Pfam" id="PF00675">
    <property type="entry name" value="Peptidase_M16"/>
    <property type="match status" value="1"/>
</dbReference>
<dbReference type="GO" id="GO:0046872">
    <property type="term" value="F:metal ion binding"/>
    <property type="evidence" value="ECO:0007669"/>
    <property type="project" value="InterPro"/>
</dbReference>
<name>A0A914XND3_9BILA</name>
<dbReference type="GO" id="GO:0006627">
    <property type="term" value="P:protein processing involved in protein targeting to mitochondrion"/>
    <property type="evidence" value="ECO:0007669"/>
    <property type="project" value="TreeGrafter"/>
</dbReference>
<comment type="function">
    <text evidence="1">Substrate recognition and binding subunit of the essential mitochondrial processing protease (MPP), which cleaves the mitochondrial sequence off newly imported precursors proteins.</text>
</comment>
<evidence type="ECO:0000256" key="7">
    <source>
        <dbReference type="ARBA" id="ARBA00030006"/>
    </source>
</evidence>
<keyword evidence="6" id="KW-0496">Mitochondrion</keyword>
<dbReference type="SUPFAM" id="SSF63411">
    <property type="entry name" value="LuxS/MPP-like metallohydrolase"/>
    <property type="match status" value="1"/>
</dbReference>
<dbReference type="InterPro" id="IPR001431">
    <property type="entry name" value="Pept_M16_Zn_BS"/>
</dbReference>
<dbReference type="Gene3D" id="3.30.830.10">
    <property type="entry name" value="Metalloenzyme, LuxS/M16 peptidase-like"/>
    <property type="match status" value="1"/>
</dbReference>
<evidence type="ECO:0000313" key="11">
    <source>
        <dbReference type="Proteomes" id="UP000887566"/>
    </source>
</evidence>
<proteinExistence type="inferred from homology"/>
<comment type="similarity">
    <text evidence="3">Belongs to the peptidase M16 family.</text>
</comment>